<proteinExistence type="predicted"/>
<comment type="caution">
    <text evidence="3">The sequence shown here is derived from an EMBL/GenBank/DDBJ whole genome shotgun (WGS) entry which is preliminary data.</text>
</comment>
<feature type="region of interest" description="Disordered" evidence="2">
    <location>
        <begin position="144"/>
        <end position="164"/>
    </location>
</feature>
<evidence type="ECO:0000256" key="1">
    <source>
        <dbReference type="SAM" id="Coils"/>
    </source>
</evidence>
<feature type="compositionally biased region" description="Low complexity" evidence="2">
    <location>
        <begin position="234"/>
        <end position="249"/>
    </location>
</feature>
<feature type="compositionally biased region" description="Basic residues" evidence="2">
    <location>
        <begin position="144"/>
        <end position="154"/>
    </location>
</feature>
<dbReference type="EMBL" id="LAFY01000275">
    <property type="protein sequence ID" value="KJY01677.1"/>
    <property type="molecule type" value="Genomic_DNA"/>
</dbReference>
<feature type="coiled-coil region" evidence="1">
    <location>
        <begin position="1"/>
        <end position="28"/>
    </location>
</feature>
<dbReference type="OrthoDB" id="3650819at2759"/>
<keyword evidence="4" id="KW-1185">Reference proteome</keyword>
<evidence type="ECO:0000313" key="4">
    <source>
        <dbReference type="Proteomes" id="UP000033647"/>
    </source>
</evidence>
<dbReference type="AlphaFoldDB" id="A0A0F4GWA3"/>
<feature type="compositionally biased region" description="Basic and acidic residues" evidence="2">
    <location>
        <begin position="438"/>
        <end position="450"/>
    </location>
</feature>
<name>A0A0F4GWA3_9PEZI</name>
<feature type="region of interest" description="Disordered" evidence="2">
    <location>
        <begin position="182"/>
        <end position="249"/>
    </location>
</feature>
<organism evidence="3 4">
    <name type="scientific">Zymoseptoria brevis</name>
    <dbReference type="NCBI Taxonomy" id="1047168"/>
    <lineage>
        <taxon>Eukaryota</taxon>
        <taxon>Fungi</taxon>
        <taxon>Dikarya</taxon>
        <taxon>Ascomycota</taxon>
        <taxon>Pezizomycotina</taxon>
        <taxon>Dothideomycetes</taxon>
        <taxon>Dothideomycetidae</taxon>
        <taxon>Mycosphaerellales</taxon>
        <taxon>Mycosphaerellaceae</taxon>
        <taxon>Zymoseptoria</taxon>
    </lineage>
</organism>
<feature type="compositionally biased region" description="Basic and acidic residues" evidence="2">
    <location>
        <begin position="155"/>
        <end position="164"/>
    </location>
</feature>
<protein>
    <submittedName>
        <fullName evidence="3">Uncharacterized protein</fullName>
    </submittedName>
</protein>
<evidence type="ECO:0000313" key="3">
    <source>
        <dbReference type="EMBL" id="KJY01677.1"/>
    </source>
</evidence>
<feature type="region of interest" description="Disordered" evidence="2">
    <location>
        <begin position="437"/>
        <end position="531"/>
    </location>
</feature>
<gene>
    <name evidence="3" type="ORF">TI39_contig283g00011</name>
</gene>
<sequence>MADIQTRIAELQQDLARAERSERRAGERSLDAIRKYAKLNFEFRYLNHSGTGHRNDSGQKCDTEIELDRLKCTMDDAQKHWLATQSKCQGVHAILICVQAELEAWKSGFSHSLDVAQERTKQKIQEIEREEEVIRRQNAELRRQRRAEKNKRRQERRDEEYAEQKRAAAEKAKWCEEEEAREEEQRQQAQSEREQARRQYQEYTNEQERRQDAREEYQSRNRYSDFPPPPPPTSSSTRAPRPAQGSNADAIAKWRAAADDFFKGSQQSFPDPPTLGGCRMIKCQTEKRALVACTHSTRRAFQGTPAVNLKTERLRWHPVSKPDKTCDAPTPGPIFSGIQTEGPRGVLPGAGSPGCRGVESDAKDEVKRALAHLNAIIRKSKFEKDFREYDLVSAKIEADEAHFDWLDAQKTAQEAHALLVCVEFEAKMYTSGHAYQNAKERTRQTKEQNRDAMNIRNAAHNKRILENRAKEAKARDEEQAEERARAERDRKAREKERKYEEKKKQEKQKPRFFPPPPPSSARPDTRAAPREPKAFAEAVALWRVATEKYFNSPDQPFPEPPSQKCRKIGCGARDRVLAACPCNIQAAFEILGVNVRKERYSWHPDKFVKAGNLDSKAKANEIFVVIQSMHEKIEKEKEKEKKKAR</sequence>
<evidence type="ECO:0000256" key="2">
    <source>
        <dbReference type="SAM" id="MobiDB-lite"/>
    </source>
</evidence>
<dbReference type="Proteomes" id="UP000033647">
    <property type="component" value="Unassembled WGS sequence"/>
</dbReference>
<accession>A0A0F4GWA3</accession>
<feature type="compositionally biased region" description="Basic and acidic residues" evidence="2">
    <location>
        <begin position="183"/>
        <end position="223"/>
    </location>
</feature>
<keyword evidence="1" id="KW-0175">Coiled coil</keyword>
<feature type="compositionally biased region" description="Basic and acidic residues" evidence="2">
    <location>
        <begin position="463"/>
        <end position="509"/>
    </location>
</feature>
<reference evidence="3 4" key="1">
    <citation type="submission" date="2015-03" db="EMBL/GenBank/DDBJ databases">
        <title>RNA-seq based gene annotation and comparative genomics of four Zymoseptoria species reveal species-specific pathogenicity related genes and transposable element activity.</title>
        <authorList>
            <person name="Grandaubert J."/>
            <person name="Bhattacharyya A."/>
            <person name="Stukenbrock E.H."/>
        </authorList>
    </citation>
    <scope>NUCLEOTIDE SEQUENCE [LARGE SCALE GENOMIC DNA]</scope>
    <source>
        <strain evidence="3 4">Zb18110</strain>
    </source>
</reference>